<dbReference type="GO" id="GO:0009234">
    <property type="term" value="P:menaquinone biosynthetic process"/>
    <property type="evidence" value="ECO:0007669"/>
    <property type="project" value="UniProtKB-UniRule"/>
</dbReference>
<evidence type="ECO:0000313" key="10">
    <source>
        <dbReference type="Proteomes" id="UP000295198"/>
    </source>
</evidence>
<protein>
    <recommendedName>
        <fullName evidence="6">2-succinyl-5-enolpyruvyl-6-hydroxy-3-cyclohexene-1-carboxylate synthase</fullName>
        <shortName evidence="6">SEPHCHC synthase</shortName>
        <ecNumber evidence="6">2.2.1.9</ecNumber>
    </recommendedName>
    <alternativeName>
        <fullName evidence="6">Menaquinone biosynthesis protein MenD</fullName>
    </alternativeName>
</protein>
<dbReference type="InterPro" id="IPR029061">
    <property type="entry name" value="THDP-binding"/>
</dbReference>
<dbReference type="Gene3D" id="3.40.50.970">
    <property type="match status" value="2"/>
</dbReference>
<dbReference type="Pfam" id="PF02775">
    <property type="entry name" value="TPP_enzyme_C"/>
    <property type="match status" value="1"/>
</dbReference>
<keyword evidence="3 6" id="KW-0460">Magnesium</keyword>
<comment type="similarity">
    <text evidence="6">Belongs to the TPP enzyme family. MenD subfamily.</text>
</comment>
<dbReference type="SUPFAM" id="SSF52518">
    <property type="entry name" value="Thiamin diphosphate-binding fold (THDP-binding)"/>
    <property type="match status" value="2"/>
</dbReference>
<evidence type="ECO:0000259" key="8">
    <source>
        <dbReference type="Pfam" id="PF02776"/>
    </source>
</evidence>
<evidence type="ECO:0000256" key="5">
    <source>
        <dbReference type="ARBA" id="ARBA00023211"/>
    </source>
</evidence>
<dbReference type="EC" id="2.2.1.9" evidence="6"/>
<proteinExistence type="inferred from homology"/>
<dbReference type="HAMAP" id="MF_01659">
    <property type="entry name" value="MenD"/>
    <property type="match status" value="1"/>
</dbReference>
<reference evidence="9 10" key="1">
    <citation type="submission" date="2019-01" db="EMBL/GenBank/DDBJ databases">
        <title>Nocardioides guangzhouensis sp. nov., an actinobacterium isolated from soil.</title>
        <authorList>
            <person name="Fu Y."/>
            <person name="Cai Y."/>
            <person name="Lin Z."/>
            <person name="Chen P."/>
        </authorList>
    </citation>
    <scope>NUCLEOTIDE SEQUENCE [LARGE SCALE GENOMIC DNA]</scope>
    <source>
        <strain evidence="9 10">130</strain>
    </source>
</reference>
<dbReference type="PANTHER" id="PTHR42916">
    <property type="entry name" value="2-SUCCINYL-5-ENOLPYRUVYL-6-HYDROXY-3-CYCLOHEXENE-1-CARBOXYLATE SYNTHASE"/>
    <property type="match status" value="1"/>
</dbReference>
<name>A0A4Q4Z0I3_9ACTN</name>
<keyword evidence="10" id="KW-1185">Reference proteome</keyword>
<evidence type="ECO:0000256" key="1">
    <source>
        <dbReference type="ARBA" id="ARBA00022679"/>
    </source>
</evidence>
<evidence type="ECO:0000256" key="2">
    <source>
        <dbReference type="ARBA" id="ARBA00022723"/>
    </source>
</evidence>
<dbReference type="PANTHER" id="PTHR42916:SF1">
    <property type="entry name" value="PROTEIN PHYLLO, CHLOROPLASTIC"/>
    <property type="match status" value="1"/>
</dbReference>
<evidence type="ECO:0000256" key="4">
    <source>
        <dbReference type="ARBA" id="ARBA00023052"/>
    </source>
</evidence>
<evidence type="ECO:0000256" key="3">
    <source>
        <dbReference type="ARBA" id="ARBA00022842"/>
    </source>
</evidence>
<dbReference type="UniPathway" id="UPA00079"/>
<comment type="function">
    <text evidence="6">Catalyzes the thiamine diphosphate-dependent decarboxylation of 2-oxoglutarate and the subsequent addition of the resulting succinic semialdehyde-thiamine pyrophosphate anion to isochorismate to yield 2-succinyl-5-enolpyruvyl-6-hydroxy-3-cyclohexene-1-carboxylate (SEPHCHC).</text>
</comment>
<dbReference type="AlphaFoldDB" id="A0A4Q4Z0I3"/>
<dbReference type="GO" id="GO:0000287">
    <property type="term" value="F:magnesium ion binding"/>
    <property type="evidence" value="ECO:0007669"/>
    <property type="project" value="UniProtKB-UniRule"/>
</dbReference>
<evidence type="ECO:0000313" key="9">
    <source>
        <dbReference type="EMBL" id="RYP81047.1"/>
    </source>
</evidence>
<feature type="domain" description="Thiamine pyrophosphate enzyme N-terminal TPP-binding" evidence="8">
    <location>
        <begin position="13"/>
        <end position="128"/>
    </location>
</feature>
<organism evidence="9 10">
    <name type="scientific">Nocardioides guangzhouensis</name>
    <dbReference type="NCBI Taxonomy" id="2497878"/>
    <lineage>
        <taxon>Bacteria</taxon>
        <taxon>Bacillati</taxon>
        <taxon>Actinomycetota</taxon>
        <taxon>Actinomycetes</taxon>
        <taxon>Propionibacteriales</taxon>
        <taxon>Nocardioidaceae</taxon>
        <taxon>Nocardioides</taxon>
    </lineage>
</organism>
<gene>
    <name evidence="6 9" type="primary">menD</name>
    <name evidence="9" type="ORF">EKO23_24125</name>
</gene>
<keyword evidence="5 6" id="KW-0464">Manganese</keyword>
<keyword evidence="1 6" id="KW-0808">Transferase</keyword>
<evidence type="ECO:0000259" key="7">
    <source>
        <dbReference type="Pfam" id="PF02775"/>
    </source>
</evidence>
<dbReference type="OrthoDB" id="9791859at2"/>
<dbReference type="GO" id="GO:0070204">
    <property type="term" value="F:2-succinyl-5-enolpyruvyl-6-hydroxy-3-cyclohexene-1-carboxylic-acid synthase activity"/>
    <property type="evidence" value="ECO:0007669"/>
    <property type="project" value="UniProtKB-UniRule"/>
</dbReference>
<dbReference type="InterPro" id="IPR004433">
    <property type="entry name" value="MenaQ_synth_MenD"/>
</dbReference>
<dbReference type="EMBL" id="SDKM01000080">
    <property type="protein sequence ID" value="RYP81047.1"/>
    <property type="molecule type" value="Genomic_DNA"/>
</dbReference>
<dbReference type="InterPro" id="IPR011766">
    <property type="entry name" value="TPP_enzyme_TPP-bd"/>
</dbReference>
<comment type="pathway">
    <text evidence="6">Quinol/quinone metabolism; menaquinone biosynthesis.</text>
</comment>
<accession>A0A4Q4Z0I3</accession>
<keyword evidence="6" id="KW-0474">Menaquinone biosynthesis</keyword>
<comment type="catalytic activity">
    <reaction evidence="6">
        <text>isochorismate + 2-oxoglutarate + H(+) = 5-enolpyruvoyl-6-hydroxy-2-succinyl-cyclohex-3-ene-1-carboxylate + CO2</text>
        <dbReference type="Rhea" id="RHEA:25593"/>
        <dbReference type="ChEBI" id="CHEBI:15378"/>
        <dbReference type="ChEBI" id="CHEBI:16526"/>
        <dbReference type="ChEBI" id="CHEBI:16810"/>
        <dbReference type="ChEBI" id="CHEBI:29780"/>
        <dbReference type="ChEBI" id="CHEBI:58818"/>
        <dbReference type="EC" id="2.2.1.9"/>
    </reaction>
</comment>
<evidence type="ECO:0000256" key="6">
    <source>
        <dbReference type="HAMAP-Rule" id="MF_01659"/>
    </source>
</evidence>
<dbReference type="RefSeq" id="WP_134721036.1">
    <property type="nucleotide sequence ID" value="NZ_SDKM01000080.1"/>
</dbReference>
<dbReference type="CDD" id="cd02009">
    <property type="entry name" value="TPP_SHCHC_synthase"/>
    <property type="match status" value="1"/>
</dbReference>
<dbReference type="Proteomes" id="UP000295198">
    <property type="component" value="Unassembled WGS sequence"/>
</dbReference>
<feature type="domain" description="Thiamine pyrophosphate enzyme TPP-binding" evidence="7">
    <location>
        <begin position="410"/>
        <end position="537"/>
    </location>
</feature>
<keyword evidence="2 6" id="KW-0479">Metal-binding</keyword>
<comment type="caution">
    <text evidence="9">The sequence shown here is derived from an EMBL/GenBank/DDBJ whole genome shotgun (WGS) entry which is preliminary data.</text>
</comment>
<dbReference type="Pfam" id="PF02776">
    <property type="entry name" value="TPP_enzyme_N"/>
    <property type="match status" value="1"/>
</dbReference>
<dbReference type="GO" id="GO:0030145">
    <property type="term" value="F:manganese ion binding"/>
    <property type="evidence" value="ECO:0007669"/>
    <property type="project" value="UniProtKB-UniRule"/>
</dbReference>
<keyword evidence="4 6" id="KW-0786">Thiamine pyrophosphate</keyword>
<dbReference type="Gene3D" id="3.40.50.1220">
    <property type="entry name" value="TPP-binding domain"/>
    <property type="match status" value="1"/>
</dbReference>
<sequence length="568" mass="59646">MTPPPANASTLLARAVVDSLVEHGVSELVLAPGSRNAPLAFAAYDAAAAGRLRLHTRIDERTAAFLALGMTRVGRRAAIVCTSGTAVANLHPAVLEAAHAGLPLVVVSADRPASLRGTGASQTTDQVRIFGPMAEFLDVALEAGDRLLHRLDDVRAQVDAFLAPGADAVRPGPFGAAAAAGGDGWMPVHLNVQLTPPLVPDVPARVAPTAAAPVRAGAERPDPADAVLLPLGPRTVVVAGDDAGPPARILAEAAGWPLLAEPTSGSRTGATVVRSYRLLLDGDPGRDVERVVVWGHPTISRPMTRLLERQDVEVVSVPPRGRWAERPFPVERTVPSATVEGPDDPAWLERWQARDREVSRSLDALLAAESDLTPHEAAGAVSRALPPGGLLFVGASSPVRDLDLMVAPYAVGDRRRVIANRGLAGIDGTVSSAIGAALARDHGSRNIALMGDVTFLHDANALVLGPDEPRPDLTIVVVNDDGGSIFAMLEQGAEPYADRYDRLFGTPHHVDLAALCAATRTPHWKVGSLPELEQALAWPNGGIEVVEVPVRRDNRRDLDARIRALGAG</sequence>
<dbReference type="InterPro" id="IPR012001">
    <property type="entry name" value="Thiamin_PyroP_enz_TPP-bd_dom"/>
</dbReference>
<dbReference type="NCBIfam" id="TIGR00173">
    <property type="entry name" value="menD"/>
    <property type="match status" value="1"/>
</dbReference>
<dbReference type="GO" id="GO:0030976">
    <property type="term" value="F:thiamine pyrophosphate binding"/>
    <property type="evidence" value="ECO:0007669"/>
    <property type="project" value="UniProtKB-UniRule"/>
</dbReference>
<comment type="cofactor">
    <cofactor evidence="6">
        <name>Mg(2+)</name>
        <dbReference type="ChEBI" id="CHEBI:18420"/>
    </cofactor>
    <cofactor evidence="6">
        <name>Mn(2+)</name>
        <dbReference type="ChEBI" id="CHEBI:29035"/>
    </cofactor>
</comment>
<comment type="cofactor">
    <cofactor evidence="6">
        <name>thiamine diphosphate</name>
        <dbReference type="ChEBI" id="CHEBI:58937"/>
    </cofactor>
    <text evidence="6">Binds 1 thiamine pyrophosphate per subunit.</text>
</comment>
<comment type="subunit">
    <text evidence="6">Homodimer.</text>
</comment>
<comment type="pathway">
    <text evidence="6">Quinol/quinone metabolism; 1,4-dihydroxy-2-naphthoate biosynthesis; 1,4-dihydroxy-2-naphthoate from chorismate: step 2/7.</text>
</comment>
<dbReference type="UniPathway" id="UPA01057">
    <property type="reaction ID" value="UER00164"/>
</dbReference>
<dbReference type="PIRSF" id="PIRSF004983">
    <property type="entry name" value="MenD"/>
    <property type="match status" value="1"/>
</dbReference>